<keyword evidence="3" id="KW-1185">Reference proteome</keyword>
<feature type="transmembrane region" description="Helical" evidence="1">
    <location>
        <begin position="9"/>
        <end position="30"/>
    </location>
</feature>
<dbReference type="OrthoDB" id="2884172at2759"/>
<dbReference type="EMBL" id="ML769503">
    <property type="protein sequence ID" value="KAE9397058.1"/>
    <property type="molecule type" value="Genomic_DNA"/>
</dbReference>
<proteinExistence type="predicted"/>
<dbReference type="Proteomes" id="UP000799118">
    <property type="component" value="Unassembled WGS sequence"/>
</dbReference>
<gene>
    <name evidence="2" type="ORF">BT96DRAFT_941209</name>
</gene>
<evidence type="ECO:0000313" key="3">
    <source>
        <dbReference type="Proteomes" id="UP000799118"/>
    </source>
</evidence>
<keyword evidence="1" id="KW-1133">Transmembrane helix</keyword>
<reference evidence="2" key="1">
    <citation type="journal article" date="2019" name="Environ. Microbiol.">
        <title>Fungal ecological strategies reflected in gene transcription - a case study of two litter decomposers.</title>
        <authorList>
            <person name="Barbi F."/>
            <person name="Kohler A."/>
            <person name="Barry K."/>
            <person name="Baskaran P."/>
            <person name="Daum C."/>
            <person name="Fauchery L."/>
            <person name="Ihrmark K."/>
            <person name="Kuo A."/>
            <person name="LaButti K."/>
            <person name="Lipzen A."/>
            <person name="Morin E."/>
            <person name="Grigoriev I.V."/>
            <person name="Henrissat B."/>
            <person name="Lindahl B."/>
            <person name="Martin F."/>
        </authorList>
    </citation>
    <scope>NUCLEOTIDE SEQUENCE</scope>
    <source>
        <strain evidence="2">JB14</strain>
    </source>
</reference>
<evidence type="ECO:0008006" key="4">
    <source>
        <dbReference type="Google" id="ProtNLM"/>
    </source>
</evidence>
<protein>
    <recommendedName>
        <fullName evidence="4">Transmembrane protein</fullName>
    </recommendedName>
</protein>
<organism evidence="2 3">
    <name type="scientific">Gymnopus androsaceus JB14</name>
    <dbReference type="NCBI Taxonomy" id="1447944"/>
    <lineage>
        <taxon>Eukaryota</taxon>
        <taxon>Fungi</taxon>
        <taxon>Dikarya</taxon>
        <taxon>Basidiomycota</taxon>
        <taxon>Agaricomycotina</taxon>
        <taxon>Agaricomycetes</taxon>
        <taxon>Agaricomycetidae</taxon>
        <taxon>Agaricales</taxon>
        <taxon>Marasmiineae</taxon>
        <taxon>Omphalotaceae</taxon>
        <taxon>Gymnopus</taxon>
    </lineage>
</organism>
<accession>A0A6A4HHM7</accession>
<evidence type="ECO:0000256" key="1">
    <source>
        <dbReference type="SAM" id="Phobius"/>
    </source>
</evidence>
<name>A0A6A4HHM7_9AGAR</name>
<sequence length="252" mass="27898">MTLEESEQIALVGSVAFQNIANLMLSSGLFGGGDGNLFNRSLPGVYILAFFISMHIILQKENNGWAHRALIALLLAGFMMIALTTCASIAANLFFVKFGLVVSLPGGADTWKVVVMNLLEDWFGNFLLLFGELWHCIDIADSVADTKAVINLSNNTVTLDWLIGHGRIINQTVQYCRTGKHKWKQYFYSWLSLVQFLVWCSAYIVTNQVLIDRLVSACFGLFNPNKQSTWQAGQAGQSILGSYVQNTTDKGN</sequence>
<feature type="transmembrane region" description="Helical" evidence="1">
    <location>
        <begin position="70"/>
        <end position="95"/>
    </location>
</feature>
<keyword evidence="1" id="KW-0472">Membrane</keyword>
<evidence type="ECO:0000313" key="2">
    <source>
        <dbReference type="EMBL" id="KAE9397058.1"/>
    </source>
</evidence>
<feature type="transmembrane region" description="Helical" evidence="1">
    <location>
        <begin position="42"/>
        <end position="58"/>
    </location>
</feature>
<dbReference type="AlphaFoldDB" id="A0A6A4HHM7"/>
<feature type="transmembrane region" description="Helical" evidence="1">
    <location>
        <begin position="187"/>
        <end position="206"/>
    </location>
</feature>
<keyword evidence="1" id="KW-0812">Transmembrane</keyword>